<dbReference type="OrthoDB" id="7744478at2"/>
<dbReference type="Proteomes" id="UP000193570">
    <property type="component" value="Unassembled WGS sequence"/>
</dbReference>
<reference evidence="2 3" key="1">
    <citation type="submission" date="2017-03" db="EMBL/GenBank/DDBJ databases">
        <authorList>
            <person name="Afonso C.L."/>
            <person name="Miller P.J."/>
            <person name="Scott M.A."/>
            <person name="Spackman E."/>
            <person name="Goraichik I."/>
            <person name="Dimitrov K.M."/>
            <person name="Suarez D.L."/>
            <person name="Swayne D.E."/>
        </authorList>
    </citation>
    <scope>NUCLEOTIDE SEQUENCE [LARGE SCALE GENOMIC DNA]</scope>
    <source>
        <strain evidence="2 3">CECT 8625</strain>
    </source>
</reference>
<sequence>MTNIAKILSACGLAIVMATPVAAQMDVSSITCAEFQDMDQAGQLEAATALVERLGSRQNPDSARVRLNNICGSNEAATTILTAATAGMTMDD</sequence>
<name>A0A1X6Y5C7_9RHOB</name>
<dbReference type="AlphaFoldDB" id="A0A1X6Y5C7"/>
<feature type="signal peptide" evidence="1">
    <location>
        <begin position="1"/>
        <end position="23"/>
    </location>
</feature>
<keyword evidence="3" id="KW-1185">Reference proteome</keyword>
<evidence type="ECO:0000313" key="2">
    <source>
        <dbReference type="EMBL" id="SLN10402.1"/>
    </source>
</evidence>
<dbReference type="EMBL" id="FWFK01000001">
    <property type="protein sequence ID" value="SLN10402.1"/>
    <property type="molecule type" value="Genomic_DNA"/>
</dbReference>
<organism evidence="2 3">
    <name type="scientific">Roseivivax jejudonensis</name>
    <dbReference type="NCBI Taxonomy" id="1529041"/>
    <lineage>
        <taxon>Bacteria</taxon>
        <taxon>Pseudomonadati</taxon>
        <taxon>Pseudomonadota</taxon>
        <taxon>Alphaproteobacteria</taxon>
        <taxon>Rhodobacterales</taxon>
        <taxon>Roseobacteraceae</taxon>
        <taxon>Roseivivax</taxon>
    </lineage>
</organism>
<proteinExistence type="predicted"/>
<feature type="chain" id="PRO_5012304492" evidence="1">
    <location>
        <begin position="24"/>
        <end position="92"/>
    </location>
</feature>
<keyword evidence="1" id="KW-0732">Signal</keyword>
<evidence type="ECO:0000313" key="3">
    <source>
        <dbReference type="Proteomes" id="UP000193570"/>
    </source>
</evidence>
<protein>
    <submittedName>
        <fullName evidence="2">Uncharacterized protein</fullName>
    </submittedName>
</protein>
<evidence type="ECO:0000256" key="1">
    <source>
        <dbReference type="SAM" id="SignalP"/>
    </source>
</evidence>
<accession>A0A1X6Y5C7</accession>
<dbReference type="RefSeq" id="WP_085789996.1">
    <property type="nucleotide sequence ID" value="NZ_FWFK01000001.1"/>
</dbReference>
<gene>
    <name evidence="2" type="ORF">ROJ8625_00212</name>
</gene>